<dbReference type="Proteomes" id="UP000078560">
    <property type="component" value="Unassembled WGS sequence"/>
</dbReference>
<dbReference type="EMBL" id="FLQU01001667">
    <property type="protein sequence ID" value="SBS93965.1"/>
    <property type="molecule type" value="Genomic_DNA"/>
</dbReference>
<sequence>ESTDRRVYRNGGGNHWGGIFDKEGLHHTIYSFVNRGDNEGECIAKCFTLHIRVIDGVQDG</sequence>
<evidence type="ECO:0000313" key="1">
    <source>
        <dbReference type="EMBL" id="SBS93965.1"/>
    </source>
</evidence>
<evidence type="ECO:0000313" key="2">
    <source>
        <dbReference type="Proteomes" id="UP000078560"/>
    </source>
</evidence>
<reference evidence="2" key="1">
    <citation type="submission" date="2016-05" db="EMBL/GenBank/DDBJ databases">
        <authorList>
            <person name="Naeem Raeece"/>
        </authorList>
    </citation>
    <scope>NUCLEOTIDE SEQUENCE [LARGE SCALE GENOMIC DNA]</scope>
</reference>
<proteinExistence type="predicted"/>
<dbReference type="AlphaFoldDB" id="A0A1A8WRL7"/>
<protein>
    <submittedName>
        <fullName evidence="1">Uncharacterized protein</fullName>
    </submittedName>
</protein>
<organism evidence="1 2">
    <name type="scientific">Plasmodium ovale curtisi</name>
    <dbReference type="NCBI Taxonomy" id="864141"/>
    <lineage>
        <taxon>Eukaryota</taxon>
        <taxon>Sar</taxon>
        <taxon>Alveolata</taxon>
        <taxon>Apicomplexa</taxon>
        <taxon>Aconoidasida</taxon>
        <taxon>Haemosporida</taxon>
        <taxon>Plasmodiidae</taxon>
        <taxon>Plasmodium</taxon>
        <taxon>Plasmodium (Plasmodium)</taxon>
    </lineage>
</organism>
<name>A0A1A8WRL7_PLAOA</name>
<feature type="non-terminal residue" evidence="1">
    <location>
        <position position="1"/>
    </location>
</feature>
<accession>A0A1A8WRL7</accession>
<gene>
    <name evidence="1" type="ORF">POVCU2_0084930</name>
</gene>